<dbReference type="EMBL" id="OX596117">
    <property type="protein sequence ID" value="CAN0492003.1"/>
    <property type="molecule type" value="Genomic_DNA"/>
</dbReference>
<dbReference type="Proteomes" id="UP001162501">
    <property type="component" value="Chromosome 33"/>
</dbReference>
<reference evidence="1" key="2">
    <citation type="submission" date="2025-03" db="EMBL/GenBank/DDBJ databases">
        <authorList>
            <consortium name="ELIXIR-Norway"/>
            <consortium name="Elixir Norway"/>
        </authorList>
    </citation>
    <scope>NUCLEOTIDE SEQUENCE</scope>
</reference>
<name>A0AC59ZRB7_RANTA</name>
<evidence type="ECO:0000313" key="2">
    <source>
        <dbReference type="Proteomes" id="UP001162501"/>
    </source>
</evidence>
<sequence>MAEPGCALLPVLPSDSPHPQRLVSGNVLEAWLASLAESSVSTPFCLRSPCGCRGCALRPPSQGVGSAEGRASRVSRDVGWWAAAPTGPPPLLLKLSDAGCQAPRKLPGEKGDGTYSEDCHGNQMTNSVGARSLGGI</sequence>
<reference evidence="1" key="1">
    <citation type="submission" date="2023-05" db="EMBL/GenBank/DDBJ databases">
        <authorList>
            <consortium name="ELIXIR-Norway"/>
        </authorList>
    </citation>
    <scope>NUCLEOTIDE SEQUENCE</scope>
</reference>
<organism evidence="1 2">
    <name type="scientific">Rangifer tarandus platyrhynchus</name>
    <name type="common">Svalbard reindeer</name>
    <dbReference type="NCBI Taxonomy" id="3082113"/>
    <lineage>
        <taxon>Eukaryota</taxon>
        <taxon>Metazoa</taxon>
        <taxon>Chordata</taxon>
        <taxon>Craniata</taxon>
        <taxon>Vertebrata</taxon>
        <taxon>Euteleostomi</taxon>
        <taxon>Mammalia</taxon>
        <taxon>Eutheria</taxon>
        <taxon>Laurasiatheria</taxon>
        <taxon>Artiodactyla</taxon>
        <taxon>Ruminantia</taxon>
        <taxon>Pecora</taxon>
        <taxon>Cervidae</taxon>
        <taxon>Odocoileinae</taxon>
        <taxon>Rangifer</taxon>
    </lineage>
</organism>
<gene>
    <name evidence="1" type="ORF">MRATA1EN22A_LOCUS21705</name>
</gene>
<accession>A0AC59ZRB7</accession>
<proteinExistence type="predicted"/>
<evidence type="ECO:0000313" key="1">
    <source>
        <dbReference type="EMBL" id="CAN0492003.1"/>
    </source>
</evidence>
<protein>
    <submittedName>
        <fullName evidence="1">Uncharacterized protein</fullName>
    </submittedName>
</protein>